<dbReference type="PANTHER" id="PTHR12243">
    <property type="entry name" value="MADF DOMAIN TRANSCRIPTION FACTOR"/>
    <property type="match status" value="1"/>
</dbReference>
<reference evidence="4" key="1">
    <citation type="submission" date="2025-08" db="UniProtKB">
        <authorList>
            <consortium name="RefSeq"/>
        </authorList>
    </citation>
    <scope>IDENTIFICATION</scope>
</reference>
<feature type="compositionally biased region" description="Polar residues" evidence="1">
    <location>
        <begin position="111"/>
        <end position="132"/>
    </location>
</feature>
<feature type="region of interest" description="Disordered" evidence="1">
    <location>
        <begin position="108"/>
        <end position="147"/>
    </location>
</feature>
<dbReference type="Pfam" id="PF10545">
    <property type="entry name" value="MADF_DNA_bdg"/>
    <property type="match status" value="1"/>
</dbReference>
<name>A0ABM0JJ42_APLCA</name>
<dbReference type="PROSITE" id="PS51029">
    <property type="entry name" value="MADF"/>
    <property type="match status" value="1"/>
</dbReference>
<dbReference type="RefSeq" id="XP_005094822.1">
    <property type="nucleotide sequence ID" value="XM_005094765.3"/>
</dbReference>
<evidence type="ECO:0000313" key="4">
    <source>
        <dbReference type="RefSeq" id="XP_005094822.1"/>
    </source>
</evidence>
<protein>
    <submittedName>
        <fullName evidence="4">Uncharacterized protein LOC101859160</fullName>
    </submittedName>
</protein>
<dbReference type="InterPro" id="IPR039353">
    <property type="entry name" value="TF_Adf1"/>
</dbReference>
<feature type="region of interest" description="Disordered" evidence="1">
    <location>
        <begin position="40"/>
        <end position="82"/>
    </location>
</feature>
<dbReference type="SMART" id="SM00595">
    <property type="entry name" value="MADF"/>
    <property type="match status" value="1"/>
</dbReference>
<dbReference type="InterPro" id="IPR006578">
    <property type="entry name" value="MADF-dom"/>
</dbReference>
<dbReference type="GeneID" id="101859160"/>
<sequence length="247" mass="29161">MDEYKKSIIEFVRGHPIIWDSTNKDYKNRDQRKQLWEDIDSQVKPPAGSNTHAKDTWENMTRSFSNALKRKDKRSGSRAGNDKEWKFEKDMMFLLPVKQLRYTSGYKPETSEQTNFDDCQDNPQSQTYTGVDNTPDGDNNHLENLPDAGRQKFEKAHKKKKRKQACTDNEDTNYLIKLVKQRQVEKLDDSPRLNFFRSMMPIIDSFDDDQFMNLQMDFIQAVQRQKHVRRFPHTYEYPAQSDSSADS</sequence>
<proteinExistence type="predicted"/>
<accession>A0ABM0JJ42</accession>
<dbReference type="PANTHER" id="PTHR12243:SF51">
    <property type="entry name" value="MADF DOMAIN-CONTAINING PROTEIN"/>
    <property type="match status" value="1"/>
</dbReference>
<evidence type="ECO:0000256" key="1">
    <source>
        <dbReference type="SAM" id="MobiDB-lite"/>
    </source>
</evidence>
<gene>
    <name evidence="4" type="primary">LOC101859160</name>
</gene>
<organism evidence="3 4">
    <name type="scientific">Aplysia californica</name>
    <name type="common">California sea hare</name>
    <dbReference type="NCBI Taxonomy" id="6500"/>
    <lineage>
        <taxon>Eukaryota</taxon>
        <taxon>Metazoa</taxon>
        <taxon>Spiralia</taxon>
        <taxon>Lophotrochozoa</taxon>
        <taxon>Mollusca</taxon>
        <taxon>Gastropoda</taxon>
        <taxon>Heterobranchia</taxon>
        <taxon>Euthyneura</taxon>
        <taxon>Tectipleura</taxon>
        <taxon>Aplysiida</taxon>
        <taxon>Aplysioidea</taxon>
        <taxon>Aplysiidae</taxon>
        <taxon>Aplysia</taxon>
    </lineage>
</organism>
<dbReference type="Proteomes" id="UP000694888">
    <property type="component" value="Unplaced"/>
</dbReference>
<evidence type="ECO:0000259" key="2">
    <source>
        <dbReference type="PROSITE" id="PS51029"/>
    </source>
</evidence>
<evidence type="ECO:0000313" key="3">
    <source>
        <dbReference type="Proteomes" id="UP000694888"/>
    </source>
</evidence>
<feature type="domain" description="MADF" evidence="2">
    <location>
        <begin position="7"/>
        <end position="99"/>
    </location>
</feature>
<keyword evidence="3" id="KW-1185">Reference proteome</keyword>